<dbReference type="EMBL" id="JAGGJX010000007">
    <property type="protein sequence ID" value="MBP1856201.1"/>
    <property type="molecule type" value="Genomic_DNA"/>
</dbReference>
<dbReference type="GO" id="GO:0009035">
    <property type="term" value="F:type I site-specific deoxyribonuclease activity"/>
    <property type="evidence" value="ECO:0007669"/>
    <property type="project" value="UniProtKB-EC"/>
</dbReference>
<keyword evidence="6" id="KW-1185">Reference proteome</keyword>
<evidence type="ECO:0000259" key="4">
    <source>
        <dbReference type="Pfam" id="PF01420"/>
    </source>
</evidence>
<keyword evidence="5" id="KW-0378">Hydrolase</keyword>
<dbReference type="RefSeq" id="WP_209457538.1">
    <property type="nucleotide sequence ID" value="NZ_BAAACS010000017.1"/>
</dbReference>
<evidence type="ECO:0000313" key="5">
    <source>
        <dbReference type="EMBL" id="MBP1856201.1"/>
    </source>
</evidence>
<sequence length="376" mass="43466">MKYSDVRIEDIFVARYGKSLPKLKRKEGNVKVYGSGGVIGYHNKALVEGPAIILGRKGNIGKVFYEEDEFFPIDTTYYIEEDSSYDLKFIYYLLQTLNLDKLNTHSAVPGISRENLYRLNVSIPDKSRQTAIGKILTLFDRKIELNNDIVDTIEEIISAIFRRWFKDFEFPNSDNKPYRTNSGEFIESELGQIPIGWEISELSRLIKIKSGKRPVNTREKYNSEYSIPVVGATKIIGYTNEALVEGSIITTGRVGTHGCISRYDQPIWISDNAFYIRSEYEEYIYQVMNYIDYYSLNRGSTQPLISLNDLKKYPMLLPPIEIIKDYEERVCLLSREIDTYKKENMTLNYIKATIMPKLISGEIELPSYDKAIAFNY</sequence>
<dbReference type="Gene3D" id="3.90.220.20">
    <property type="entry name" value="DNA methylase specificity domains"/>
    <property type="match status" value="2"/>
</dbReference>
<dbReference type="CDD" id="cd17267">
    <property type="entry name" value="RMtype1_S_EcoAO83I-TRD1-CR1_like"/>
    <property type="match status" value="1"/>
</dbReference>
<reference evidence="5 6" key="1">
    <citation type="submission" date="2021-03" db="EMBL/GenBank/DDBJ databases">
        <title>Genomic Encyclopedia of Type Strains, Phase IV (KMG-IV): sequencing the most valuable type-strain genomes for metagenomic binning, comparative biology and taxonomic classification.</title>
        <authorList>
            <person name="Goeker M."/>
        </authorList>
    </citation>
    <scope>NUCLEOTIDE SEQUENCE [LARGE SCALE GENOMIC DNA]</scope>
    <source>
        <strain evidence="5 6">DSM 1289</strain>
    </source>
</reference>
<dbReference type="EC" id="3.1.21.3" evidence="5"/>
<feature type="domain" description="Type I restriction modification DNA specificity" evidence="4">
    <location>
        <begin position="4"/>
        <end position="155"/>
    </location>
</feature>
<dbReference type="PANTHER" id="PTHR30408">
    <property type="entry name" value="TYPE-1 RESTRICTION ENZYME ECOKI SPECIFICITY PROTEIN"/>
    <property type="match status" value="1"/>
</dbReference>
<evidence type="ECO:0000313" key="6">
    <source>
        <dbReference type="Proteomes" id="UP000767291"/>
    </source>
</evidence>
<protein>
    <submittedName>
        <fullName evidence="5">Type I restriction enzyme S subunit</fullName>
        <ecNumber evidence="5">3.1.21.3</ecNumber>
    </submittedName>
</protein>
<proteinExistence type="inferred from homology"/>
<dbReference type="PANTHER" id="PTHR30408:SF13">
    <property type="entry name" value="TYPE I RESTRICTION ENZYME HINDI SPECIFICITY SUBUNIT"/>
    <property type="match status" value="1"/>
</dbReference>
<keyword evidence="2" id="KW-0680">Restriction system</keyword>
<evidence type="ECO:0000256" key="1">
    <source>
        <dbReference type="ARBA" id="ARBA00010923"/>
    </source>
</evidence>
<accession>A0ABS4EE39</accession>
<organism evidence="5 6">
    <name type="scientific">Metaclostridioides mangenotii</name>
    <dbReference type="NCBI Taxonomy" id="1540"/>
    <lineage>
        <taxon>Bacteria</taxon>
        <taxon>Bacillati</taxon>
        <taxon>Bacillota</taxon>
        <taxon>Clostridia</taxon>
        <taxon>Peptostreptococcales</taxon>
        <taxon>Peptostreptococcaceae</taxon>
        <taxon>Metaclostridioides</taxon>
    </lineage>
</organism>
<dbReference type="Pfam" id="PF01420">
    <property type="entry name" value="Methylase_S"/>
    <property type="match status" value="2"/>
</dbReference>
<dbReference type="InterPro" id="IPR052021">
    <property type="entry name" value="Type-I_RS_S_subunit"/>
</dbReference>
<comment type="similarity">
    <text evidence="1">Belongs to the type-I restriction system S methylase family.</text>
</comment>
<evidence type="ECO:0000256" key="2">
    <source>
        <dbReference type="ARBA" id="ARBA00022747"/>
    </source>
</evidence>
<comment type="caution">
    <text evidence="5">The sequence shown here is derived from an EMBL/GenBank/DDBJ whole genome shotgun (WGS) entry which is preliminary data.</text>
</comment>
<gene>
    <name evidence="5" type="ORF">J2Z43_002649</name>
</gene>
<dbReference type="InterPro" id="IPR044946">
    <property type="entry name" value="Restrct_endonuc_typeI_TRD_sf"/>
</dbReference>
<dbReference type="SUPFAM" id="SSF116734">
    <property type="entry name" value="DNA methylase specificity domain"/>
    <property type="match status" value="2"/>
</dbReference>
<feature type="domain" description="Type I restriction modification DNA specificity" evidence="4">
    <location>
        <begin position="194"/>
        <end position="322"/>
    </location>
</feature>
<keyword evidence="3" id="KW-0238">DNA-binding</keyword>
<evidence type="ECO:0000256" key="3">
    <source>
        <dbReference type="ARBA" id="ARBA00023125"/>
    </source>
</evidence>
<name>A0ABS4EE39_9FIRM</name>
<dbReference type="Proteomes" id="UP000767291">
    <property type="component" value="Unassembled WGS sequence"/>
</dbReference>
<dbReference type="InterPro" id="IPR000055">
    <property type="entry name" value="Restrct_endonuc_typeI_TRD"/>
</dbReference>